<evidence type="ECO:0000313" key="2">
    <source>
        <dbReference type="Proteomes" id="UP000000268"/>
    </source>
</evidence>
<sequence>MQKISLGLGVGDACLLVDLDPWKVQSLLDEGQAVFESRGLETTGVISITKSEIKTPTEGLYLDYQKARIALKEKALTSIVKSKNIFQCHKGKLMLELFFGGEFNSSSIKESEIQTTISVVMAYVMEQLGPSHKKALKAVLTSNKDILDIPKSEYRAIKRIAKKIRSDKQMTIDFAA</sequence>
<dbReference type="EMBL" id="CP000828">
    <property type="protein sequence ID" value="ABW25318.1"/>
    <property type="molecule type" value="Genomic_DNA"/>
</dbReference>
<protein>
    <submittedName>
        <fullName evidence="1">Uncharacterized protein</fullName>
    </submittedName>
</protein>
<gene>
    <name evidence="1" type="ordered locus">AM1_0232</name>
</gene>
<dbReference type="RefSeq" id="WP_012160928.1">
    <property type="nucleotide sequence ID" value="NC_009925.1"/>
</dbReference>
<reference evidence="1 2" key="1">
    <citation type="journal article" date="2008" name="Proc. Natl. Acad. Sci. U.S.A.">
        <title>Niche adaptation and genome expansion in the chlorophyll d-producing cyanobacterium Acaryochloris marina.</title>
        <authorList>
            <person name="Swingley W.D."/>
            <person name="Chen M."/>
            <person name="Cheung P.C."/>
            <person name="Conrad A.L."/>
            <person name="Dejesa L.C."/>
            <person name="Hao J."/>
            <person name="Honchak B.M."/>
            <person name="Karbach L.E."/>
            <person name="Kurdoglu A."/>
            <person name="Lahiri S."/>
            <person name="Mastrian S.D."/>
            <person name="Miyashita H."/>
            <person name="Page L."/>
            <person name="Ramakrishna P."/>
            <person name="Satoh S."/>
            <person name="Sattley W.M."/>
            <person name="Shimada Y."/>
            <person name="Taylor H.L."/>
            <person name="Tomo T."/>
            <person name="Tsuchiya T."/>
            <person name="Wang Z.T."/>
            <person name="Raymond J."/>
            <person name="Mimuro M."/>
            <person name="Blankenship R.E."/>
            <person name="Touchman J.W."/>
        </authorList>
    </citation>
    <scope>NUCLEOTIDE SEQUENCE [LARGE SCALE GENOMIC DNA]</scope>
    <source>
        <strain evidence="2">MBIC 11017</strain>
    </source>
</reference>
<dbReference type="Proteomes" id="UP000000268">
    <property type="component" value="Chromosome"/>
</dbReference>
<dbReference type="KEGG" id="amr:AM1_0232"/>
<keyword evidence="2" id="KW-1185">Reference proteome</keyword>
<proteinExistence type="predicted"/>
<dbReference type="AlphaFoldDB" id="B0C7Q8"/>
<evidence type="ECO:0000313" key="1">
    <source>
        <dbReference type="EMBL" id="ABW25318.1"/>
    </source>
</evidence>
<dbReference type="HOGENOM" id="CLU_1521961_0_0_3"/>
<accession>B0C7Q8</accession>
<organism evidence="1 2">
    <name type="scientific">Acaryochloris marina (strain MBIC 11017)</name>
    <dbReference type="NCBI Taxonomy" id="329726"/>
    <lineage>
        <taxon>Bacteria</taxon>
        <taxon>Bacillati</taxon>
        <taxon>Cyanobacteriota</taxon>
        <taxon>Cyanophyceae</taxon>
        <taxon>Acaryochloridales</taxon>
        <taxon>Acaryochloridaceae</taxon>
        <taxon>Acaryochloris</taxon>
    </lineage>
</organism>
<name>B0C7Q8_ACAM1</name>